<gene>
    <name evidence="1" type="ORF">ACFO0S_03545</name>
</gene>
<dbReference type="Proteomes" id="UP001595733">
    <property type="component" value="Unassembled WGS sequence"/>
</dbReference>
<name>A0ABV8USZ9_9BACL</name>
<accession>A0ABV8USZ9</accession>
<keyword evidence="2" id="KW-1185">Reference proteome</keyword>
<evidence type="ECO:0000313" key="2">
    <source>
        <dbReference type="Proteomes" id="UP001595733"/>
    </source>
</evidence>
<proteinExistence type="predicted"/>
<organism evidence="1 2">
    <name type="scientific">Chryseomicrobium palamuruense</name>
    <dbReference type="NCBI Taxonomy" id="682973"/>
    <lineage>
        <taxon>Bacteria</taxon>
        <taxon>Bacillati</taxon>
        <taxon>Bacillota</taxon>
        <taxon>Bacilli</taxon>
        <taxon>Bacillales</taxon>
        <taxon>Caryophanaceae</taxon>
        <taxon>Chryseomicrobium</taxon>
    </lineage>
</organism>
<dbReference type="RefSeq" id="WP_378140244.1">
    <property type="nucleotide sequence ID" value="NZ_JBHSEF010000009.1"/>
</dbReference>
<comment type="caution">
    <text evidence="1">The sequence shown here is derived from an EMBL/GenBank/DDBJ whole genome shotgun (WGS) entry which is preliminary data.</text>
</comment>
<protein>
    <submittedName>
        <fullName evidence="1">Uncharacterized protein</fullName>
    </submittedName>
</protein>
<reference evidence="2" key="1">
    <citation type="journal article" date="2019" name="Int. J. Syst. Evol. Microbiol.">
        <title>The Global Catalogue of Microorganisms (GCM) 10K type strain sequencing project: providing services to taxonomists for standard genome sequencing and annotation.</title>
        <authorList>
            <consortium name="The Broad Institute Genomics Platform"/>
            <consortium name="The Broad Institute Genome Sequencing Center for Infectious Disease"/>
            <person name="Wu L."/>
            <person name="Ma J."/>
        </authorList>
    </citation>
    <scope>NUCLEOTIDE SEQUENCE [LARGE SCALE GENOMIC DNA]</scope>
    <source>
        <strain evidence="2">CCUG 50353</strain>
    </source>
</reference>
<evidence type="ECO:0000313" key="1">
    <source>
        <dbReference type="EMBL" id="MFC4354144.1"/>
    </source>
</evidence>
<dbReference type="EMBL" id="JBHSEF010000009">
    <property type="protein sequence ID" value="MFC4354144.1"/>
    <property type="molecule type" value="Genomic_DNA"/>
</dbReference>
<sequence>MYKNLPSGIKISITRSISTAFENYMSSIDWEEDRFDMNDFIFFWRAHSEEQGTWFAKVDPEVKEDPGFHEAIAKKINETIEKIVSEPVSEDLAASIEIKQEKLGTSYQYGCKAEAQYVEQLLKEMEK</sequence>